<dbReference type="STRING" id="157687.HMPREF3180_00400"/>
<dbReference type="GO" id="GO:0005886">
    <property type="term" value="C:plasma membrane"/>
    <property type="evidence" value="ECO:0007669"/>
    <property type="project" value="UniProtKB-SubCell"/>
</dbReference>
<feature type="transmembrane region" description="Helical" evidence="7">
    <location>
        <begin position="258"/>
        <end position="277"/>
    </location>
</feature>
<protein>
    <submittedName>
        <fullName evidence="8">Branched-chain amino acid ABC transporter, permease protein</fullName>
    </submittedName>
</protein>
<keyword evidence="4 7" id="KW-1133">Transmembrane helix</keyword>
<feature type="transmembrane region" description="Helical" evidence="7">
    <location>
        <begin position="209"/>
        <end position="228"/>
    </location>
</feature>
<evidence type="ECO:0000256" key="2">
    <source>
        <dbReference type="ARBA" id="ARBA00022475"/>
    </source>
</evidence>
<dbReference type="GO" id="GO:0015658">
    <property type="term" value="F:branched-chain amino acid transmembrane transporter activity"/>
    <property type="evidence" value="ECO:0007669"/>
    <property type="project" value="InterPro"/>
</dbReference>
<dbReference type="PANTHER" id="PTHR30482:SF10">
    <property type="entry name" value="HIGH-AFFINITY BRANCHED-CHAIN AMINO ACID TRANSPORT PROTEIN BRAE"/>
    <property type="match status" value="1"/>
</dbReference>
<feature type="transmembrane region" description="Helical" evidence="7">
    <location>
        <begin position="116"/>
        <end position="134"/>
    </location>
</feature>
<evidence type="ECO:0000256" key="3">
    <source>
        <dbReference type="ARBA" id="ARBA00022692"/>
    </source>
</evidence>
<proteinExistence type="predicted"/>
<feature type="transmembrane region" description="Helical" evidence="7">
    <location>
        <begin position="87"/>
        <end position="109"/>
    </location>
</feature>
<evidence type="ECO:0000256" key="4">
    <source>
        <dbReference type="ARBA" id="ARBA00022989"/>
    </source>
</evidence>
<evidence type="ECO:0000313" key="9">
    <source>
        <dbReference type="Proteomes" id="UP000070483"/>
    </source>
</evidence>
<dbReference type="AlphaFoldDB" id="A0A134ANW2"/>
<comment type="subcellular location">
    <subcellularLocation>
        <location evidence="1">Cell membrane</location>
        <topology evidence="1">Multi-pass membrane protein</topology>
    </subcellularLocation>
</comment>
<dbReference type="CDD" id="cd06581">
    <property type="entry name" value="TM_PBP1_LivM_like"/>
    <property type="match status" value="1"/>
</dbReference>
<feature type="transmembrane region" description="Helical" evidence="7">
    <location>
        <begin position="332"/>
        <end position="351"/>
    </location>
</feature>
<feature type="transmembrane region" description="Helical" evidence="7">
    <location>
        <begin position="173"/>
        <end position="189"/>
    </location>
</feature>
<evidence type="ECO:0000256" key="5">
    <source>
        <dbReference type="ARBA" id="ARBA00023136"/>
    </source>
</evidence>
<dbReference type="InterPro" id="IPR001851">
    <property type="entry name" value="ABC_transp_permease"/>
</dbReference>
<evidence type="ECO:0000256" key="6">
    <source>
        <dbReference type="SAM" id="MobiDB-lite"/>
    </source>
</evidence>
<keyword evidence="9" id="KW-1185">Reference proteome</keyword>
<feature type="transmembrane region" description="Helical" evidence="7">
    <location>
        <begin position="140"/>
        <end position="161"/>
    </location>
</feature>
<feature type="transmembrane region" description="Helical" evidence="7">
    <location>
        <begin position="289"/>
        <end position="320"/>
    </location>
</feature>
<accession>A0A134ANW2</accession>
<evidence type="ECO:0000313" key="8">
    <source>
        <dbReference type="EMBL" id="KXB69280.1"/>
    </source>
</evidence>
<comment type="caution">
    <text evidence="8">The sequence shown here is derived from an EMBL/GenBank/DDBJ whole genome shotgun (WGS) entry which is preliminary data.</text>
</comment>
<keyword evidence="5 7" id="KW-0472">Membrane</keyword>
<keyword evidence="2" id="KW-1003">Cell membrane</keyword>
<gene>
    <name evidence="8" type="ORF">HMPREF3180_00400</name>
</gene>
<dbReference type="Proteomes" id="UP000070483">
    <property type="component" value="Unassembled WGS sequence"/>
</dbReference>
<feature type="transmembrane region" description="Helical" evidence="7">
    <location>
        <begin position="57"/>
        <end position="75"/>
    </location>
</feature>
<reference evidence="9" key="1">
    <citation type="submission" date="2016-01" db="EMBL/GenBank/DDBJ databases">
        <authorList>
            <person name="Mitreva M."/>
            <person name="Pepin K.H."/>
            <person name="Mihindukulasuriya K.A."/>
            <person name="Fulton R."/>
            <person name="Fronick C."/>
            <person name="O'Laughlin M."/>
            <person name="Miner T."/>
            <person name="Herter B."/>
            <person name="Rosa B.A."/>
            <person name="Cordes M."/>
            <person name="Tomlinson C."/>
            <person name="Wollam A."/>
            <person name="Palsikar V.B."/>
            <person name="Mardis E.R."/>
            <person name="Wilson R.K."/>
        </authorList>
    </citation>
    <scope>NUCLEOTIDE SEQUENCE [LARGE SCALE GENOMIC DNA]</scope>
    <source>
        <strain evidence="9">KA00185</strain>
    </source>
</reference>
<sequence>MEGRKMEKMEKNNKDVKEKNINNLEKKQDKQPKKDKEIKNCKWNDLNYFNKLNVKNYIATFLLIIIFYFVLSFTFDPNDAFSYTRGIYISILIYVLFSVSLNITVGLMGQLNLGQAGFIAIGGYSAAFISKILVHYNLPPFLQLILVSLFGGLVAAVFGLLVGGSTLRLRGDYLAIITLAFGEIVKYIIQNLDFLGGATGLSGIPTLLSFSNTYFIVVISIVIIAMAMTSRKGKEVLSIREDEIAAENIGIGLNRVKLYGFAFSAFFAGVGGSLFAHNVGILTPDKFGFLFSIEILVMVVLGGLGSITGAIVAAVILTLLNEKLRDVSQFRYLVYAIILISLMIFRPKGIFGTKEFTFAGTKRRIKRIRDYKNSKNESDEN</sequence>
<name>A0A134ANW2_9FUSO</name>
<feature type="region of interest" description="Disordered" evidence="6">
    <location>
        <begin position="1"/>
        <end position="35"/>
    </location>
</feature>
<evidence type="ECO:0000256" key="7">
    <source>
        <dbReference type="SAM" id="Phobius"/>
    </source>
</evidence>
<dbReference type="InterPro" id="IPR043428">
    <property type="entry name" value="LivM-like"/>
</dbReference>
<dbReference type="Pfam" id="PF02653">
    <property type="entry name" value="BPD_transp_2"/>
    <property type="match status" value="1"/>
</dbReference>
<keyword evidence="3 7" id="KW-0812">Transmembrane</keyword>
<dbReference type="EMBL" id="LSDD01000028">
    <property type="protein sequence ID" value="KXB69280.1"/>
    <property type="molecule type" value="Genomic_DNA"/>
</dbReference>
<evidence type="ECO:0000256" key="1">
    <source>
        <dbReference type="ARBA" id="ARBA00004651"/>
    </source>
</evidence>
<organism evidence="8 9">
    <name type="scientific">Leptotrichia wadei</name>
    <dbReference type="NCBI Taxonomy" id="157687"/>
    <lineage>
        <taxon>Bacteria</taxon>
        <taxon>Fusobacteriati</taxon>
        <taxon>Fusobacteriota</taxon>
        <taxon>Fusobacteriia</taxon>
        <taxon>Fusobacteriales</taxon>
        <taxon>Leptotrichiaceae</taxon>
        <taxon>Leptotrichia</taxon>
    </lineage>
</organism>
<dbReference type="PATRIC" id="fig|157687.3.peg.402"/>
<dbReference type="PANTHER" id="PTHR30482">
    <property type="entry name" value="HIGH-AFFINITY BRANCHED-CHAIN AMINO ACID TRANSPORT SYSTEM PERMEASE"/>
    <property type="match status" value="1"/>
</dbReference>